<dbReference type="AlphaFoldDB" id="A0A1Y5PYH8"/>
<dbReference type="RefSeq" id="WP_184100624.1">
    <property type="nucleotide sequence ID" value="NZ_LT598653.1"/>
</dbReference>
<dbReference type="InterPro" id="IPR051911">
    <property type="entry name" value="SDR_oxidoreductase"/>
</dbReference>
<name>A0A1Y5PYH8_9SPHN</name>
<evidence type="ECO:0000313" key="4">
    <source>
        <dbReference type="EMBL" id="SBV32537.1"/>
    </source>
</evidence>
<evidence type="ECO:0000256" key="3">
    <source>
        <dbReference type="RuleBase" id="RU000363"/>
    </source>
</evidence>
<dbReference type="KEGG" id="sphu:SPPYR_1417"/>
<dbReference type="InterPro" id="IPR036291">
    <property type="entry name" value="NAD(P)-bd_dom_sf"/>
</dbReference>
<dbReference type="InterPro" id="IPR020904">
    <property type="entry name" value="Sc_DH/Rdtase_CS"/>
</dbReference>
<dbReference type="PROSITE" id="PS00061">
    <property type="entry name" value="ADH_SHORT"/>
    <property type="match status" value="1"/>
</dbReference>
<dbReference type="PANTHER" id="PTHR43976:SF16">
    <property type="entry name" value="SHORT-CHAIN DEHYDROGENASE_REDUCTASE FAMILY PROTEIN"/>
    <property type="match status" value="1"/>
</dbReference>
<dbReference type="SUPFAM" id="SSF51735">
    <property type="entry name" value="NAD(P)-binding Rossmann-fold domains"/>
    <property type="match status" value="1"/>
</dbReference>
<gene>
    <name evidence="4" type="ORF">SPPYR_1417</name>
</gene>
<comment type="similarity">
    <text evidence="1 3">Belongs to the short-chain dehydrogenases/reductases (SDR) family.</text>
</comment>
<dbReference type="Pfam" id="PF00106">
    <property type="entry name" value="adh_short"/>
    <property type="match status" value="1"/>
</dbReference>
<dbReference type="PRINTS" id="PR00080">
    <property type="entry name" value="SDRFAMILY"/>
</dbReference>
<dbReference type="EC" id="1.1.1.62" evidence="4"/>
<protein>
    <submittedName>
        <fullName evidence="4">Estradiol 17-beta-dehydrogenase</fullName>
        <ecNumber evidence="4">1.1.1.62</ecNumber>
    </submittedName>
</protein>
<evidence type="ECO:0000256" key="2">
    <source>
        <dbReference type="ARBA" id="ARBA00023002"/>
    </source>
</evidence>
<dbReference type="PRINTS" id="PR00081">
    <property type="entry name" value="GDHRDH"/>
</dbReference>
<reference evidence="4" key="1">
    <citation type="submission" date="2016-03" db="EMBL/GenBank/DDBJ databases">
        <authorList>
            <person name="Ploux O."/>
        </authorList>
    </citation>
    <scope>NUCLEOTIDE SEQUENCE</scope>
    <source>
        <strain evidence="4">UC10</strain>
    </source>
</reference>
<dbReference type="EMBL" id="LT598653">
    <property type="protein sequence ID" value="SBV32537.1"/>
    <property type="molecule type" value="Genomic_DNA"/>
</dbReference>
<dbReference type="PANTHER" id="PTHR43976">
    <property type="entry name" value="SHORT CHAIN DEHYDROGENASE"/>
    <property type="match status" value="1"/>
</dbReference>
<organism evidence="4">
    <name type="scientific">uncultured Sphingopyxis sp</name>
    <dbReference type="NCBI Taxonomy" id="310581"/>
    <lineage>
        <taxon>Bacteria</taxon>
        <taxon>Pseudomonadati</taxon>
        <taxon>Pseudomonadota</taxon>
        <taxon>Alphaproteobacteria</taxon>
        <taxon>Sphingomonadales</taxon>
        <taxon>Sphingomonadaceae</taxon>
        <taxon>Sphingopyxis</taxon>
        <taxon>environmental samples</taxon>
    </lineage>
</organism>
<keyword evidence="2 4" id="KW-0560">Oxidoreductase</keyword>
<dbReference type="Gene3D" id="3.40.50.720">
    <property type="entry name" value="NAD(P)-binding Rossmann-like Domain"/>
    <property type="match status" value="1"/>
</dbReference>
<accession>A0A1Y5PYH8</accession>
<dbReference type="InterPro" id="IPR002347">
    <property type="entry name" value="SDR_fam"/>
</dbReference>
<evidence type="ECO:0000256" key="1">
    <source>
        <dbReference type="ARBA" id="ARBA00006484"/>
    </source>
</evidence>
<dbReference type="NCBIfam" id="NF004824">
    <property type="entry name" value="PRK06180.1"/>
    <property type="match status" value="1"/>
</dbReference>
<proteinExistence type="inferred from homology"/>
<dbReference type="GO" id="GO:0004303">
    <property type="term" value="F:estradiol 17-beta-dehydrogenase [NAD(P)+] activity"/>
    <property type="evidence" value="ECO:0007669"/>
    <property type="project" value="UniProtKB-EC"/>
</dbReference>
<sequence length="282" mass="29213">MTELWLITGVSSGLGRSMAIAALEAGFAVVGTVRNEVDARSFENLPGCAHARILDVGDHGAIPDAIEEIERTLGPVSVLVNNAGYGREGPLEAIAVSDLQRLYDVNLFGALRLCQAVIPSMRARGAGRIINISSATTLGAAPAIGAYSSSKAALNCLSEVLAKEVGAFGIKVTAVLPASFRTDWAGRSLTRTEEGDSHYGHLAETRAARAARDGRQAGDPARFAAAILALAADENPPLNLLLGASALRGARARIAQMEAEVITSEPAALATDFDSPVDLSAA</sequence>